<dbReference type="PANTHER" id="PTHR30250">
    <property type="entry name" value="PST FAMILY PREDICTED COLANIC ACID TRANSPORTER"/>
    <property type="match status" value="1"/>
</dbReference>
<feature type="transmembrane region" description="Helical" evidence="6">
    <location>
        <begin position="237"/>
        <end position="267"/>
    </location>
</feature>
<keyword evidence="3 6" id="KW-0812">Transmembrane</keyword>
<protein>
    <submittedName>
        <fullName evidence="7">O-antigen/teichoic acid transporter</fullName>
    </submittedName>
</protein>
<organism evidence="7 8">
    <name type="scientific">Hungatella hathewayi</name>
    <dbReference type="NCBI Taxonomy" id="154046"/>
    <lineage>
        <taxon>Bacteria</taxon>
        <taxon>Bacillati</taxon>
        <taxon>Bacillota</taxon>
        <taxon>Clostridia</taxon>
        <taxon>Lachnospirales</taxon>
        <taxon>Lachnospiraceae</taxon>
        <taxon>Hungatella</taxon>
    </lineage>
</organism>
<evidence type="ECO:0000313" key="7">
    <source>
        <dbReference type="EMBL" id="CUN59259.1"/>
    </source>
</evidence>
<dbReference type="Proteomes" id="UP000095651">
    <property type="component" value="Unassembled WGS sequence"/>
</dbReference>
<sequence>MSYIQIVLDFGFILSATQLISERRADYQYIGEIISAVTFVKIVLSFIILTILFILYKINFFDGNIILLLVIYLCSYLFSALLPDYFYRGIENMKITSVRTVMIKIIFTMLIFVLVKNEDDVIFVPISTLIGNICALLFTSIDLIRHYKIKFVIPPAIRIKKIVVLSIPFFISRFASTFYQALDIVILGKYYGASPIVGYYSSCDKIIALAKTGASPIADSLYPYMLENKNFKLIKKIAMIVMPLITFFVIIVGIFAEQICVLLFGVAYREAGIILRLLLPIAWIVLPNYIVAFPVMSPLGLVRYTNMSNVIGMAVQITGLIIFWLLNIFNIYTICILTSITEMVVFAFRVCVVIIYLYKQKGQK</sequence>
<dbReference type="AlphaFoldDB" id="A0A173Y5S3"/>
<evidence type="ECO:0000256" key="5">
    <source>
        <dbReference type="ARBA" id="ARBA00023136"/>
    </source>
</evidence>
<evidence type="ECO:0000313" key="8">
    <source>
        <dbReference type="Proteomes" id="UP000095651"/>
    </source>
</evidence>
<feature type="transmembrane region" description="Helical" evidence="6">
    <location>
        <begin position="64"/>
        <end position="86"/>
    </location>
</feature>
<reference evidence="7 8" key="1">
    <citation type="submission" date="2015-09" db="EMBL/GenBank/DDBJ databases">
        <authorList>
            <consortium name="Pathogen Informatics"/>
        </authorList>
    </citation>
    <scope>NUCLEOTIDE SEQUENCE [LARGE SCALE GENOMIC DNA]</scope>
    <source>
        <strain evidence="7 8">2789STDY5608850</strain>
    </source>
</reference>
<feature type="transmembrane region" description="Helical" evidence="6">
    <location>
        <begin position="307"/>
        <end position="325"/>
    </location>
</feature>
<evidence type="ECO:0000256" key="3">
    <source>
        <dbReference type="ARBA" id="ARBA00022692"/>
    </source>
</evidence>
<keyword evidence="5 6" id="KW-0472">Membrane</keyword>
<dbReference type="PANTHER" id="PTHR30250:SF11">
    <property type="entry name" value="O-ANTIGEN TRANSPORTER-RELATED"/>
    <property type="match status" value="1"/>
</dbReference>
<dbReference type="EMBL" id="CYZE01000001">
    <property type="protein sequence ID" value="CUN59259.1"/>
    <property type="molecule type" value="Genomic_DNA"/>
</dbReference>
<feature type="transmembrane region" description="Helical" evidence="6">
    <location>
        <begin position="273"/>
        <end position="295"/>
    </location>
</feature>
<feature type="transmembrane region" description="Helical" evidence="6">
    <location>
        <begin position="121"/>
        <end position="141"/>
    </location>
</feature>
<feature type="transmembrane region" description="Helical" evidence="6">
    <location>
        <begin position="331"/>
        <end position="358"/>
    </location>
</feature>
<evidence type="ECO:0000256" key="4">
    <source>
        <dbReference type="ARBA" id="ARBA00022989"/>
    </source>
</evidence>
<proteinExistence type="predicted"/>
<name>A0A173Y5S3_9FIRM</name>
<gene>
    <name evidence="7" type="primary">rfbX</name>
    <name evidence="7" type="ORF">ERS852407_00651</name>
</gene>
<dbReference type="GO" id="GO:0005886">
    <property type="term" value="C:plasma membrane"/>
    <property type="evidence" value="ECO:0007669"/>
    <property type="project" value="UniProtKB-SubCell"/>
</dbReference>
<feature type="transmembrane region" description="Helical" evidence="6">
    <location>
        <begin position="98"/>
        <end position="115"/>
    </location>
</feature>
<evidence type="ECO:0000256" key="6">
    <source>
        <dbReference type="SAM" id="Phobius"/>
    </source>
</evidence>
<evidence type="ECO:0000256" key="1">
    <source>
        <dbReference type="ARBA" id="ARBA00004651"/>
    </source>
</evidence>
<dbReference type="InterPro" id="IPR050833">
    <property type="entry name" value="Poly_Biosynth_Transport"/>
</dbReference>
<keyword evidence="4 6" id="KW-1133">Transmembrane helix</keyword>
<feature type="transmembrane region" description="Helical" evidence="6">
    <location>
        <begin position="33"/>
        <end position="58"/>
    </location>
</feature>
<dbReference type="InterPro" id="IPR002797">
    <property type="entry name" value="Polysacc_synth"/>
</dbReference>
<dbReference type="Pfam" id="PF01943">
    <property type="entry name" value="Polysacc_synt"/>
    <property type="match status" value="1"/>
</dbReference>
<keyword evidence="2" id="KW-1003">Cell membrane</keyword>
<comment type="subcellular location">
    <subcellularLocation>
        <location evidence="1">Cell membrane</location>
        <topology evidence="1">Multi-pass membrane protein</topology>
    </subcellularLocation>
</comment>
<feature type="transmembrane region" description="Helical" evidence="6">
    <location>
        <begin position="162"/>
        <end position="186"/>
    </location>
</feature>
<accession>A0A173Y5S3</accession>
<evidence type="ECO:0000256" key="2">
    <source>
        <dbReference type="ARBA" id="ARBA00022475"/>
    </source>
</evidence>